<dbReference type="PANTHER" id="PTHR33048:SF47">
    <property type="entry name" value="INTEGRAL MEMBRANE PROTEIN-RELATED"/>
    <property type="match status" value="1"/>
</dbReference>
<feature type="transmembrane region" description="Helical" evidence="7">
    <location>
        <begin position="32"/>
        <end position="53"/>
    </location>
</feature>
<evidence type="ECO:0000256" key="3">
    <source>
        <dbReference type="ARBA" id="ARBA00022989"/>
    </source>
</evidence>
<evidence type="ECO:0000256" key="1">
    <source>
        <dbReference type="ARBA" id="ARBA00004141"/>
    </source>
</evidence>
<dbReference type="Proteomes" id="UP000078559">
    <property type="component" value="Chromosome 11"/>
</dbReference>
<evidence type="ECO:0000313" key="9">
    <source>
        <dbReference type="EMBL" id="KUI73728.1"/>
    </source>
</evidence>
<dbReference type="OrthoDB" id="2496787at2759"/>
<sequence length="351" mass="38757">MENININTTPAASAPPGYKAGISETPSQQPGLVAAAAVCLTLTTIFVAIRIFTKAYVIRAVKVEDYALLVAFLGLAAFVGVIVTSGVHGQGRHLWNVSIAGVMSVANFSNISEILYGPTMFAAKFSVLKQTERIFCEARHDSVYWWIQAMIWANALFDLSIFIAFVCACIPREKLWNTTMPGTCISTNSSIIATSIINIVSDWSTLILPLVVIRRLQMDLRRKVGVMAIFAVGLLACIASIVRLVYSVRLTQTTDRTWAIDPVGIWAFVEFTTVILTGCFPILPRFLQFVRYGRAGPPVSNNSSRTYTMDKSFRSKKKRSIPMDSLASRRDDFDDNPAPKYVEIRGQPLNA</sequence>
<keyword evidence="2 7" id="KW-0812">Transmembrane</keyword>
<comment type="subcellular location">
    <subcellularLocation>
        <location evidence="1">Membrane</location>
        <topology evidence="1">Multi-pass membrane protein</topology>
    </subcellularLocation>
</comment>
<dbReference type="AlphaFoldDB" id="A0A194WCA3"/>
<dbReference type="InterPro" id="IPR049326">
    <property type="entry name" value="Rhodopsin_dom_fungi"/>
</dbReference>
<keyword evidence="4 7" id="KW-0472">Membrane</keyword>
<reference evidence="9" key="1">
    <citation type="submission" date="2014-12" db="EMBL/GenBank/DDBJ databases">
        <title>Genome Sequence of Valsa Canker Pathogens Uncovers a Specific Adaption of Colonization on Woody Bark.</title>
        <authorList>
            <person name="Yin Z."/>
            <person name="Liu H."/>
            <person name="Gao X."/>
            <person name="Li Z."/>
            <person name="Song N."/>
            <person name="Ke X."/>
            <person name="Dai Q."/>
            <person name="Wu Y."/>
            <person name="Sun Y."/>
            <person name="Xu J.-R."/>
            <person name="Kang Z.K."/>
            <person name="Wang L."/>
            <person name="Huang L."/>
        </authorList>
    </citation>
    <scope>NUCLEOTIDE SEQUENCE [LARGE SCALE GENOMIC DNA]</scope>
    <source>
        <strain evidence="9">03-8</strain>
    </source>
</reference>
<feature type="transmembrane region" description="Helical" evidence="7">
    <location>
        <begin position="224"/>
        <end position="245"/>
    </location>
</feature>
<keyword evidence="10" id="KW-1185">Reference proteome</keyword>
<dbReference type="Pfam" id="PF20684">
    <property type="entry name" value="Fung_rhodopsin"/>
    <property type="match status" value="1"/>
</dbReference>
<feature type="region of interest" description="Disordered" evidence="6">
    <location>
        <begin position="1"/>
        <end position="20"/>
    </location>
</feature>
<feature type="transmembrane region" description="Helical" evidence="7">
    <location>
        <begin position="191"/>
        <end position="212"/>
    </location>
</feature>
<organism evidence="9 10">
    <name type="scientific">Cytospora mali</name>
    <name type="common">Apple Valsa canker fungus</name>
    <name type="synonym">Valsa mali</name>
    <dbReference type="NCBI Taxonomy" id="578113"/>
    <lineage>
        <taxon>Eukaryota</taxon>
        <taxon>Fungi</taxon>
        <taxon>Dikarya</taxon>
        <taxon>Ascomycota</taxon>
        <taxon>Pezizomycotina</taxon>
        <taxon>Sordariomycetes</taxon>
        <taxon>Sordariomycetidae</taxon>
        <taxon>Diaporthales</taxon>
        <taxon>Cytosporaceae</taxon>
        <taxon>Cytospora</taxon>
    </lineage>
</organism>
<evidence type="ECO:0000256" key="4">
    <source>
        <dbReference type="ARBA" id="ARBA00023136"/>
    </source>
</evidence>
<dbReference type="GO" id="GO:0016020">
    <property type="term" value="C:membrane"/>
    <property type="evidence" value="ECO:0007669"/>
    <property type="project" value="UniProtKB-SubCell"/>
</dbReference>
<evidence type="ECO:0000256" key="5">
    <source>
        <dbReference type="ARBA" id="ARBA00038359"/>
    </source>
</evidence>
<evidence type="ECO:0000256" key="2">
    <source>
        <dbReference type="ARBA" id="ARBA00022692"/>
    </source>
</evidence>
<dbReference type="InterPro" id="IPR052337">
    <property type="entry name" value="SAT4-like"/>
</dbReference>
<protein>
    <recommendedName>
        <fullName evidence="8">Rhodopsin domain-containing protein</fullName>
    </recommendedName>
</protein>
<name>A0A194WCA3_CYTMA</name>
<evidence type="ECO:0000313" key="10">
    <source>
        <dbReference type="Proteomes" id="UP000078559"/>
    </source>
</evidence>
<dbReference type="EMBL" id="CM003108">
    <property type="protein sequence ID" value="KUI73728.1"/>
    <property type="molecule type" value="Genomic_DNA"/>
</dbReference>
<evidence type="ECO:0000259" key="8">
    <source>
        <dbReference type="Pfam" id="PF20684"/>
    </source>
</evidence>
<keyword evidence="3 7" id="KW-1133">Transmembrane helix</keyword>
<gene>
    <name evidence="9" type="ORF">VM1G_09325</name>
</gene>
<proteinExistence type="inferred from homology"/>
<feature type="transmembrane region" description="Helical" evidence="7">
    <location>
        <begin position="265"/>
        <end position="284"/>
    </location>
</feature>
<comment type="similarity">
    <text evidence="5">Belongs to the SAT4 family.</text>
</comment>
<feature type="domain" description="Rhodopsin" evidence="8">
    <location>
        <begin position="49"/>
        <end position="287"/>
    </location>
</feature>
<feature type="transmembrane region" description="Helical" evidence="7">
    <location>
        <begin position="99"/>
        <end position="122"/>
    </location>
</feature>
<feature type="compositionally biased region" description="Polar residues" evidence="6">
    <location>
        <begin position="1"/>
        <end position="11"/>
    </location>
</feature>
<feature type="transmembrane region" description="Helical" evidence="7">
    <location>
        <begin position="65"/>
        <end position="87"/>
    </location>
</feature>
<accession>A0A194WCA3</accession>
<dbReference type="PANTHER" id="PTHR33048">
    <property type="entry name" value="PTH11-LIKE INTEGRAL MEMBRANE PROTEIN (AFU_ORTHOLOGUE AFUA_5G11245)"/>
    <property type="match status" value="1"/>
</dbReference>
<feature type="transmembrane region" description="Helical" evidence="7">
    <location>
        <begin position="143"/>
        <end position="171"/>
    </location>
</feature>
<evidence type="ECO:0000256" key="7">
    <source>
        <dbReference type="SAM" id="Phobius"/>
    </source>
</evidence>
<evidence type="ECO:0000256" key="6">
    <source>
        <dbReference type="SAM" id="MobiDB-lite"/>
    </source>
</evidence>
<feature type="region of interest" description="Disordered" evidence="6">
    <location>
        <begin position="301"/>
        <end position="351"/>
    </location>
</feature>